<keyword evidence="3" id="KW-1185">Reference proteome</keyword>
<dbReference type="EMBL" id="SRXT01000001">
    <property type="protein sequence ID" value="TGX55568.1"/>
    <property type="molecule type" value="Genomic_DNA"/>
</dbReference>
<reference evidence="2 3" key="1">
    <citation type="submission" date="2019-04" db="EMBL/GenBank/DDBJ databases">
        <title>Sphingomonas psychrotolerans sp. nov., isolated from soil in the Tianshan Mountains, Xinjiang, China.</title>
        <authorList>
            <person name="Luo Y."/>
            <person name="Sheng H."/>
        </authorList>
    </citation>
    <scope>NUCLEOTIDE SEQUENCE [LARGE SCALE GENOMIC DNA]</scope>
    <source>
        <strain evidence="2 3">ZFGT-11</strain>
    </source>
</reference>
<dbReference type="Gene3D" id="2.60.120.1140">
    <property type="entry name" value="Protein of unknown function DUF192"/>
    <property type="match status" value="1"/>
</dbReference>
<dbReference type="InterPro" id="IPR038695">
    <property type="entry name" value="Saro_0823-like_sf"/>
</dbReference>
<dbReference type="PANTHER" id="PTHR37953:SF1">
    <property type="entry name" value="UPF0127 PROTEIN MJ1496"/>
    <property type="match status" value="1"/>
</dbReference>
<dbReference type="InterPro" id="IPR003795">
    <property type="entry name" value="DUF192"/>
</dbReference>
<dbReference type="Proteomes" id="UP000306147">
    <property type="component" value="Unassembled WGS sequence"/>
</dbReference>
<evidence type="ECO:0000313" key="2">
    <source>
        <dbReference type="EMBL" id="TGX55568.1"/>
    </source>
</evidence>
<evidence type="ECO:0000313" key="3">
    <source>
        <dbReference type="Proteomes" id="UP000306147"/>
    </source>
</evidence>
<sequence length="163" mass="16876">MILRSGIRAALATALLASVAGAASAGALAGQNGAAKVVVTVQTRTGPKQFSVEVARTSAEQERGLMFRTNIPADGGMIFTPYPPTGAPREASFWMKNTPTALDIIFIRPNGTIARIAANAVPYSETQAKSGERVSAVLEINAGKAAELGIVPGDKVRWAGQGQ</sequence>
<feature type="signal peptide" evidence="1">
    <location>
        <begin position="1"/>
        <end position="25"/>
    </location>
</feature>
<protein>
    <submittedName>
        <fullName evidence="2">DUF192 domain-containing protein</fullName>
    </submittedName>
</protein>
<dbReference type="PANTHER" id="PTHR37953">
    <property type="entry name" value="UPF0127 PROTEIN MJ1496"/>
    <property type="match status" value="1"/>
</dbReference>
<proteinExistence type="predicted"/>
<gene>
    <name evidence="2" type="ORF">E5A73_00035</name>
</gene>
<dbReference type="OrthoDB" id="9808290at2"/>
<dbReference type="Pfam" id="PF02643">
    <property type="entry name" value="DUF192"/>
    <property type="match status" value="1"/>
</dbReference>
<accession>A0A4S1XHM9</accession>
<keyword evidence="1" id="KW-0732">Signal</keyword>
<organism evidence="2 3">
    <name type="scientific">Sphingomonas gei</name>
    <dbReference type="NCBI Taxonomy" id="1395960"/>
    <lineage>
        <taxon>Bacteria</taxon>
        <taxon>Pseudomonadati</taxon>
        <taxon>Pseudomonadota</taxon>
        <taxon>Alphaproteobacteria</taxon>
        <taxon>Sphingomonadales</taxon>
        <taxon>Sphingomonadaceae</taxon>
        <taxon>Sphingomonas</taxon>
    </lineage>
</organism>
<dbReference type="RefSeq" id="WP_135961771.1">
    <property type="nucleotide sequence ID" value="NZ_SRXT01000001.1"/>
</dbReference>
<evidence type="ECO:0000256" key="1">
    <source>
        <dbReference type="SAM" id="SignalP"/>
    </source>
</evidence>
<dbReference type="AlphaFoldDB" id="A0A4S1XHM9"/>
<name>A0A4S1XHM9_9SPHN</name>
<comment type="caution">
    <text evidence="2">The sequence shown here is derived from an EMBL/GenBank/DDBJ whole genome shotgun (WGS) entry which is preliminary data.</text>
</comment>
<feature type="chain" id="PRO_5020450208" evidence="1">
    <location>
        <begin position="26"/>
        <end position="163"/>
    </location>
</feature>